<dbReference type="SUPFAM" id="SSF52540">
    <property type="entry name" value="P-loop containing nucleoside triphosphate hydrolases"/>
    <property type="match status" value="1"/>
</dbReference>
<dbReference type="Pfam" id="PF05729">
    <property type="entry name" value="NACHT"/>
    <property type="match status" value="1"/>
</dbReference>
<feature type="transmembrane region" description="Helical" evidence="1">
    <location>
        <begin position="399"/>
        <end position="418"/>
    </location>
</feature>
<keyword evidence="4" id="KW-1185">Reference proteome</keyword>
<name>A0A371PPJ9_STRIH</name>
<keyword evidence="1" id="KW-0812">Transmembrane</keyword>
<evidence type="ECO:0000256" key="1">
    <source>
        <dbReference type="SAM" id="Phobius"/>
    </source>
</evidence>
<keyword evidence="1" id="KW-0472">Membrane</keyword>
<gene>
    <name evidence="3" type="ORF">DY245_43130</name>
</gene>
<keyword evidence="1" id="KW-1133">Transmembrane helix</keyword>
<feature type="transmembrane region" description="Helical" evidence="1">
    <location>
        <begin position="469"/>
        <end position="491"/>
    </location>
</feature>
<dbReference type="InterPro" id="IPR007111">
    <property type="entry name" value="NACHT_NTPase"/>
</dbReference>
<feature type="transmembrane region" description="Helical" evidence="1">
    <location>
        <begin position="503"/>
        <end position="523"/>
    </location>
</feature>
<feature type="transmembrane region" description="Helical" evidence="1">
    <location>
        <begin position="430"/>
        <end position="449"/>
    </location>
</feature>
<feature type="domain" description="NACHT" evidence="2">
    <location>
        <begin position="109"/>
        <end position="264"/>
    </location>
</feature>
<organism evidence="3 4">
    <name type="scientific">Streptomyces inhibens</name>
    <dbReference type="NCBI Taxonomy" id="2293571"/>
    <lineage>
        <taxon>Bacteria</taxon>
        <taxon>Bacillati</taxon>
        <taxon>Actinomycetota</taxon>
        <taxon>Actinomycetes</taxon>
        <taxon>Kitasatosporales</taxon>
        <taxon>Streptomycetaceae</taxon>
        <taxon>Streptomyces</taxon>
    </lineage>
</organism>
<evidence type="ECO:0000313" key="3">
    <source>
        <dbReference type="EMBL" id="REK84450.1"/>
    </source>
</evidence>
<evidence type="ECO:0000259" key="2">
    <source>
        <dbReference type="Pfam" id="PF05729"/>
    </source>
</evidence>
<feature type="transmembrane region" description="Helical" evidence="1">
    <location>
        <begin position="580"/>
        <end position="601"/>
    </location>
</feature>
<dbReference type="InterPro" id="IPR027417">
    <property type="entry name" value="P-loop_NTPase"/>
</dbReference>
<evidence type="ECO:0000313" key="4">
    <source>
        <dbReference type="Proteomes" id="UP000262477"/>
    </source>
</evidence>
<dbReference type="AlphaFoldDB" id="A0A371PPJ9"/>
<dbReference type="Gene3D" id="3.40.50.300">
    <property type="entry name" value="P-loop containing nucleotide triphosphate hydrolases"/>
    <property type="match status" value="1"/>
</dbReference>
<comment type="caution">
    <text evidence="3">The sequence shown here is derived from an EMBL/GenBank/DDBJ whole genome shotgun (WGS) entry which is preliminary data.</text>
</comment>
<protein>
    <submittedName>
        <fullName evidence="3">NACHT domain-containing protein</fullName>
    </submittedName>
</protein>
<dbReference type="Proteomes" id="UP000262477">
    <property type="component" value="Unassembled WGS sequence"/>
</dbReference>
<reference evidence="3 4" key="1">
    <citation type="submission" date="2018-08" db="EMBL/GenBank/DDBJ databases">
        <title>Streptomyces NEAU-D10 sp. nov., a novel Actinomycete isolated from soil.</title>
        <authorList>
            <person name="Jin L."/>
        </authorList>
    </citation>
    <scope>NUCLEOTIDE SEQUENCE [LARGE SCALE GENOMIC DNA]</scope>
    <source>
        <strain evidence="3 4">NEAU-D10</strain>
    </source>
</reference>
<feature type="transmembrane region" description="Helical" evidence="1">
    <location>
        <begin position="550"/>
        <end position="568"/>
    </location>
</feature>
<proteinExistence type="predicted"/>
<feature type="transmembrane region" description="Helical" evidence="1">
    <location>
        <begin position="15"/>
        <end position="35"/>
    </location>
</feature>
<sequence length="670" mass="72459">MVTFISGDLTTSDKVGVFGLLVALLPVSGAAAKMLKPSSEVDLVQAARKLAEVVEASELAQRTRLLGGDNQPIDVAFTFCAAPSRVAVGAAPTGRLSEIRDYYRRLQPRRLLITGAAGAGKTVLAVELMLSLFEKREAGEPVPVRMALAGWDTTQPLDEWMTGELTDTYQLSRTTAQRLIDRRCVLPVLDGLDEMDAEVGDGGPCRAAAALAGLNRYQAGRQTAPLVVTCRAATYDALAARVRLLDAARIDVSSVTAEQARRFVAARVLTPADWQPVVDGARQNPQGAAAHVLSTPWLLTLAVTVYEAEGDPMELLRFTDPEALRSRLLDRFVPAARELHKRAGNRDYRPEQIGRWLGLLARYLTDNARERRTMGGHVLSGTDLILHRLWPIVGMRARAVDVAISSITGLPLLSWLVYLAIGDHTYIPELMVMALLTVSWICVSARTTWPVPKSVSLGRLRTPEGRRAVVGPVIVGVIAALALSLADVLPFFLSPGYSPGYEIVDSLIGFFPITLIGGFAFGLRRNLEAAASSKGPNTLVRADLRSGMKLGFSIGVSFTLALTVITAIDPRFGSSLTYVATIGSVLGALGGVLGGIIWAGAWRRYFATLLCARGSLPWRLGRFLAWSSDAGLLRIAGNAYQFRHRELQDHLANAEASREYAIHPRRNTGP</sequence>
<dbReference type="EMBL" id="QUAC01000484">
    <property type="protein sequence ID" value="REK84450.1"/>
    <property type="molecule type" value="Genomic_DNA"/>
</dbReference>
<accession>A0A371PPJ9</accession>